<dbReference type="SUPFAM" id="SSF51735">
    <property type="entry name" value="NAD(P)-binding Rossmann-fold domains"/>
    <property type="match status" value="1"/>
</dbReference>
<evidence type="ECO:0000313" key="4">
    <source>
        <dbReference type="EMBL" id="RFC63680.1"/>
    </source>
</evidence>
<keyword evidence="5" id="KW-1185">Reference proteome</keyword>
<dbReference type="SMART" id="SM00829">
    <property type="entry name" value="PKS_ER"/>
    <property type="match status" value="1"/>
</dbReference>
<dbReference type="SUPFAM" id="SSF50129">
    <property type="entry name" value="GroES-like"/>
    <property type="match status" value="1"/>
</dbReference>
<dbReference type="InterPro" id="IPR013149">
    <property type="entry name" value="ADH-like_C"/>
</dbReference>
<dbReference type="GO" id="GO:0070402">
    <property type="term" value="F:NADPH binding"/>
    <property type="evidence" value="ECO:0007669"/>
    <property type="project" value="TreeGrafter"/>
</dbReference>
<name>A0A371X377_9HYPH</name>
<evidence type="ECO:0000256" key="1">
    <source>
        <dbReference type="ARBA" id="ARBA00022857"/>
    </source>
</evidence>
<dbReference type="Gene3D" id="3.90.180.10">
    <property type="entry name" value="Medium-chain alcohol dehydrogenases, catalytic domain"/>
    <property type="match status" value="1"/>
</dbReference>
<dbReference type="Pfam" id="PF00107">
    <property type="entry name" value="ADH_zinc_N"/>
    <property type="match status" value="1"/>
</dbReference>
<protein>
    <submittedName>
        <fullName evidence="4">Oxidoreductase</fullName>
    </submittedName>
</protein>
<comment type="caution">
    <text evidence="4">The sequence shown here is derived from an EMBL/GenBank/DDBJ whole genome shotgun (WGS) entry which is preliminary data.</text>
</comment>
<accession>A0A371X377</accession>
<dbReference type="RefSeq" id="WP_116683409.1">
    <property type="nucleotide sequence ID" value="NZ_QURL01000004.1"/>
</dbReference>
<keyword evidence="1" id="KW-0521">NADP</keyword>
<dbReference type="Gene3D" id="3.40.50.720">
    <property type="entry name" value="NAD(P)-binding Rossmann-like Domain"/>
    <property type="match status" value="1"/>
</dbReference>
<evidence type="ECO:0000259" key="3">
    <source>
        <dbReference type="SMART" id="SM00829"/>
    </source>
</evidence>
<keyword evidence="2" id="KW-0560">Oxidoreductase</keyword>
<gene>
    <name evidence="4" type="ORF">DYI37_11820</name>
</gene>
<reference evidence="4 5" key="1">
    <citation type="submission" date="2018-08" db="EMBL/GenBank/DDBJ databases">
        <title>Fulvimarina sp. 85, whole genome shotgun sequence.</title>
        <authorList>
            <person name="Tuo L."/>
        </authorList>
    </citation>
    <scope>NUCLEOTIDE SEQUENCE [LARGE SCALE GENOMIC DNA]</scope>
    <source>
        <strain evidence="4 5">85</strain>
    </source>
</reference>
<dbReference type="AlphaFoldDB" id="A0A371X377"/>
<dbReference type="EMBL" id="QURL01000004">
    <property type="protein sequence ID" value="RFC63680.1"/>
    <property type="molecule type" value="Genomic_DNA"/>
</dbReference>
<dbReference type="Pfam" id="PF08240">
    <property type="entry name" value="ADH_N"/>
    <property type="match status" value="1"/>
</dbReference>
<sequence length="346" mass="37259">MSDLPNTMKALVLKNEGYAETMEGPSLDDLSRWASLEEIEVPSPGERQVVVRMALANVNPSDLHYIKGEYGKPREKGRPAGFEGCGTVVAAGEKARGLVGKRVTVSTSQGGSGTWAEYAMTDMAAVIPAPDGLKDEDAAALLVNPMTAWAMVDLVAEAGAKSFVMTAGSSQLGKLIASLAKERGLHSIATVRREEHRSMLEGLGVGTVLNVERDDFGAMLKEAMKQHGPTVMLDAVGDKASARIFEAMPAGARWVLYGKLSPEVPALPNLGQLVFMKKKIEGFWLTEWMEDASAEKKQDAVRQVQQRFIEGRWTTDVAAKLTLSQAPEKLASALEGMNRGKVLLSC</sequence>
<organism evidence="4 5">
    <name type="scientific">Fulvimarina endophytica</name>
    <dbReference type="NCBI Taxonomy" id="2293836"/>
    <lineage>
        <taxon>Bacteria</taxon>
        <taxon>Pseudomonadati</taxon>
        <taxon>Pseudomonadota</taxon>
        <taxon>Alphaproteobacteria</taxon>
        <taxon>Hyphomicrobiales</taxon>
        <taxon>Aurantimonadaceae</taxon>
        <taxon>Fulvimarina</taxon>
    </lineage>
</organism>
<dbReference type="InterPro" id="IPR013154">
    <property type="entry name" value="ADH-like_N"/>
</dbReference>
<dbReference type="Proteomes" id="UP000264310">
    <property type="component" value="Unassembled WGS sequence"/>
</dbReference>
<dbReference type="InterPro" id="IPR020843">
    <property type="entry name" value="ER"/>
</dbReference>
<dbReference type="PANTHER" id="PTHR48106:SF18">
    <property type="entry name" value="QUINONE OXIDOREDUCTASE PIG3"/>
    <property type="match status" value="1"/>
</dbReference>
<dbReference type="PANTHER" id="PTHR48106">
    <property type="entry name" value="QUINONE OXIDOREDUCTASE PIG3-RELATED"/>
    <property type="match status" value="1"/>
</dbReference>
<evidence type="ECO:0000256" key="2">
    <source>
        <dbReference type="ARBA" id="ARBA00023002"/>
    </source>
</evidence>
<dbReference type="InterPro" id="IPR036291">
    <property type="entry name" value="NAD(P)-bd_dom_sf"/>
</dbReference>
<evidence type="ECO:0000313" key="5">
    <source>
        <dbReference type="Proteomes" id="UP000264310"/>
    </source>
</evidence>
<dbReference type="OrthoDB" id="9787435at2"/>
<feature type="domain" description="Enoyl reductase (ER)" evidence="3">
    <location>
        <begin position="26"/>
        <end position="344"/>
    </location>
</feature>
<proteinExistence type="predicted"/>
<dbReference type="GO" id="GO:0016651">
    <property type="term" value="F:oxidoreductase activity, acting on NAD(P)H"/>
    <property type="evidence" value="ECO:0007669"/>
    <property type="project" value="TreeGrafter"/>
</dbReference>
<dbReference type="InterPro" id="IPR011032">
    <property type="entry name" value="GroES-like_sf"/>
</dbReference>